<dbReference type="Proteomes" id="UP000552644">
    <property type="component" value="Unassembled WGS sequence"/>
</dbReference>
<proteinExistence type="predicted"/>
<gene>
    <name evidence="1" type="ORF">FHS44_001292</name>
</gene>
<evidence type="ECO:0000313" key="2">
    <source>
        <dbReference type="Proteomes" id="UP000552644"/>
    </source>
</evidence>
<dbReference type="EMBL" id="JACHJP010000001">
    <property type="protein sequence ID" value="MBB4914220.1"/>
    <property type="molecule type" value="Genomic_DNA"/>
</dbReference>
<keyword evidence="2" id="KW-1185">Reference proteome</keyword>
<name>A0A7W7VLI9_9ACTN</name>
<organism evidence="1 2">
    <name type="scientific">Streptosporangium saharense</name>
    <dbReference type="NCBI Taxonomy" id="1706840"/>
    <lineage>
        <taxon>Bacteria</taxon>
        <taxon>Bacillati</taxon>
        <taxon>Actinomycetota</taxon>
        <taxon>Actinomycetes</taxon>
        <taxon>Streptosporangiales</taxon>
        <taxon>Streptosporangiaceae</taxon>
        <taxon>Streptosporangium</taxon>
    </lineage>
</organism>
<reference evidence="1 2" key="1">
    <citation type="submission" date="2020-08" db="EMBL/GenBank/DDBJ databases">
        <title>Genomic Encyclopedia of Type Strains, Phase III (KMG-III): the genomes of soil and plant-associated and newly described type strains.</title>
        <authorList>
            <person name="Whitman W."/>
        </authorList>
    </citation>
    <scope>NUCLEOTIDE SEQUENCE [LARGE SCALE GENOMIC DNA]</scope>
    <source>
        <strain evidence="1 2">CECT 8840</strain>
    </source>
</reference>
<dbReference type="AlphaFoldDB" id="A0A7W7VLI9"/>
<accession>A0A7W7VLI9</accession>
<comment type="caution">
    <text evidence="1">The sequence shown here is derived from an EMBL/GenBank/DDBJ whole genome shotgun (WGS) entry which is preliminary data.</text>
</comment>
<protein>
    <submittedName>
        <fullName evidence="1">Uncharacterized protein</fullName>
    </submittedName>
</protein>
<sequence>MAMIRHSHAITPACPVACLRPVLSARAYNPLSQAGTVAEVVRLWRTGDLCRVWGLGPRRIGEIEMVLIVTGLATPHG</sequence>
<evidence type="ECO:0000313" key="1">
    <source>
        <dbReference type="EMBL" id="MBB4914220.1"/>
    </source>
</evidence>